<reference evidence="3 4" key="2">
    <citation type="journal article" date="2015" name="MBio">
        <title>Genome-Resolved Metagenomic Analysis Reveals Roles for Candidate Phyla and Other Microbial Community Members in Biogeochemical Transformations in Oil Reservoirs.</title>
        <authorList>
            <person name="Hu P."/>
            <person name="Tom L."/>
            <person name="Singh A."/>
            <person name="Thomas B.C."/>
            <person name="Baker B.J."/>
            <person name="Piceno Y.M."/>
            <person name="Andersen G.L."/>
            <person name="Banfield J.F."/>
        </authorList>
    </citation>
    <scope>NUCLEOTIDE SEQUENCE [LARGE SCALE GENOMIC DNA]</scope>
    <source>
        <strain evidence="1">57_489</strain>
    </source>
</reference>
<evidence type="ECO:0000313" key="3">
    <source>
        <dbReference type="Proteomes" id="UP000053961"/>
    </source>
</evidence>
<sequence>MALLAVDVGAGTQDILLFEEDLLIENSARMVMPSMTVIVGKLIDEARLRRRDVFLSGTTMGGGESVRAVKRHLEAGLKVFASPKAALTIHDDLERVKTMGVQIAELAPPEAEVVEMGDLYIPAIKGALESFGLEMPKDMAVAVQDHGFSPDRSNRIVRFEEMAKVLDSGGDLRSFVHLDPPPLFNRMAAVKETLDRSGLRSIIMDTGPAAIFGAILDPHYAEPALVLNAGNGHTIGSVVTEGKITALFEHHTSALTTDKLHHFSERLCNGTITSSEIFEDGGHGAHVVEAPGAGEIRSVMVTGPNREHFLGSSLLERLGPVISAAPGGDMMIAGCLGLVEGWRSLRG</sequence>
<dbReference type="PIRSF" id="PIRSF029129">
    <property type="entry name" value="DUF1786_pyruvate_format-lyase"/>
    <property type="match status" value="1"/>
</dbReference>
<reference evidence="2" key="1">
    <citation type="journal article" date="2015" name="MBio">
        <title>Genome-resolved metagenomic analysis reveals roles for candidate phyla and other microbial community members in biogeochemical transformations in oil reservoirs.</title>
        <authorList>
            <person name="Hu P."/>
            <person name="Tom L."/>
            <person name="Singh A."/>
            <person name="Thomas B.C."/>
            <person name="Baker B.J."/>
            <person name="Piceno Y.M."/>
            <person name="Andersen G.L."/>
            <person name="Banfield J.F."/>
        </authorList>
    </citation>
    <scope>NUCLEOTIDE SEQUENCE [LARGE SCALE GENOMIC DNA]</scope>
    <source>
        <strain evidence="2">56_747</strain>
    </source>
</reference>
<evidence type="ECO:0008006" key="5">
    <source>
        <dbReference type="Google" id="ProtNLM"/>
    </source>
</evidence>
<organism evidence="2 3">
    <name type="scientific">Methanothrix harundinacea</name>
    <dbReference type="NCBI Taxonomy" id="301375"/>
    <lineage>
        <taxon>Archaea</taxon>
        <taxon>Methanobacteriati</taxon>
        <taxon>Methanobacteriota</taxon>
        <taxon>Stenosarchaea group</taxon>
        <taxon>Methanomicrobia</taxon>
        <taxon>Methanotrichales</taxon>
        <taxon>Methanotrichaceae</taxon>
        <taxon>Methanothrix</taxon>
    </lineage>
</organism>
<dbReference type="AlphaFoldDB" id="A0A117MCT3"/>
<name>A0A117MCT3_9EURY</name>
<evidence type="ECO:0000313" key="2">
    <source>
        <dbReference type="EMBL" id="KUK96922.1"/>
    </source>
</evidence>
<gene>
    <name evidence="1" type="ORF">XD72_0323</name>
    <name evidence="2" type="ORF">XE07_0694</name>
</gene>
<dbReference type="EMBL" id="LGFT01000005">
    <property type="protein sequence ID" value="KUK45295.1"/>
    <property type="molecule type" value="Genomic_DNA"/>
</dbReference>
<dbReference type="EMBL" id="LGHB01000006">
    <property type="protein sequence ID" value="KUK96922.1"/>
    <property type="molecule type" value="Genomic_DNA"/>
</dbReference>
<protein>
    <recommendedName>
        <fullName evidence="5">Pyruvate formate-lyase activating enzyme</fullName>
    </recommendedName>
</protein>
<dbReference type="PATRIC" id="fig|301375.6.peg.1607"/>
<accession>A0A117MCT3</accession>
<dbReference type="Proteomes" id="UP000057043">
    <property type="component" value="Unassembled WGS sequence"/>
</dbReference>
<dbReference type="Pfam" id="PF08735">
    <property type="entry name" value="DUF1786"/>
    <property type="match status" value="1"/>
</dbReference>
<proteinExistence type="predicted"/>
<evidence type="ECO:0000313" key="4">
    <source>
        <dbReference type="Proteomes" id="UP000057043"/>
    </source>
</evidence>
<evidence type="ECO:0000313" key="1">
    <source>
        <dbReference type="EMBL" id="KUK45295.1"/>
    </source>
</evidence>
<comment type="caution">
    <text evidence="2">The sequence shown here is derived from an EMBL/GenBank/DDBJ whole genome shotgun (WGS) entry which is preliminary data.</text>
</comment>
<dbReference type="Proteomes" id="UP000053961">
    <property type="component" value="Unassembled WGS sequence"/>
</dbReference>
<dbReference type="InterPro" id="IPR014846">
    <property type="entry name" value="DUF1786_pyruvate_format-lyase"/>
</dbReference>